<dbReference type="InterPro" id="IPR002967">
    <property type="entry name" value="Delta_tubulin"/>
</dbReference>
<dbReference type="Gene3D" id="1.10.287.600">
    <property type="entry name" value="Helix hairpin bin"/>
    <property type="match status" value="1"/>
</dbReference>
<keyword evidence="7" id="KW-0493">Microtubule</keyword>
<dbReference type="GO" id="GO:0005200">
    <property type="term" value="F:structural constituent of cytoskeleton"/>
    <property type="evidence" value="ECO:0007669"/>
    <property type="project" value="InterPro"/>
</dbReference>
<dbReference type="GO" id="GO:0005929">
    <property type="term" value="C:cilium"/>
    <property type="evidence" value="ECO:0007669"/>
    <property type="project" value="UniProtKB-SubCell"/>
</dbReference>
<sequence>MSLVWLQVGQCGNQVGQEWWRILSCNASDEGSSYPYFSRGGSVNAICVDSEAKVIRTMRRQLKKSSFRDSSLIAGRTGRGNNWAYGYSGSGATAERNLLDQTMESLRKEVERQDCYSGTVLLHSLCGGTGSGLGARLCEEIRQTYPAGHILSVAVAPHQSGETPLQHYNSLLCLAWLQRFADGVLIFQNDDVMCQAAALTDKKSPAVSGTPTAVSLSAMNSHIASCLAGLLYPVYSLKTSSSVSVGPEPWELLRSLCPMSSLKFLHTAQVCQRGTAFWDRVTSSLVQTLPRASPEGRMHHSLSVLAAARCSQDDSFLVSRDSVLNKLKQAYRCVAWNPRPVHCWIDSQNIVDPTCHSLSLTVCANHSSAADLISRVSQRAQAMYTARAYLHWYQRYGCEDEDFELAFQTLDEVVEEYSRLGDP</sequence>
<dbReference type="AlphaFoldDB" id="A0A8C5MRF2"/>
<evidence type="ECO:0000259" key="16">
    <source>
        <dbReference type="SMART" id="SM00864"/>
    </source>
</evidence>
<dbReference type="GO" id="GO:0007017">
    <property type="term" value="P:microtubule-based process"/>
    <property type="evidence" value="ECO:0007669"/>
    <property type="project" value="InterPro"/>
</dbReference>
<evidence type="ECO:0000313" key="18">
    <source>
        <dbReference type="Proteomes" id="UP000694569"/>
    </source>
</evidence>
<dbReference type="Ensembl" id="ENSLLET00000016609.1">
    <property type="protein sequence ID" value="ENSLLEP00000015996.1"/>
    <property type="gene ID" value="ENSLLEG00000010105.1"/>
</dbReference>
<evidence type="ECO:0000256" key="13">
    <source>
        <dbReference type="ARBA" id="ARBA00023273"/>
    </source>
</evidence>
<evidence type="ECO:0000256" key="11">
    <source>
        <dbReference type="ARBA" id="ARBA00023212"/>
    </source>
</evidence>
<keyword evidence="6" id="KW-0963">Cytoplasm</keyword>
<dbReference type="InterPro" id="IPR003008">
    <property type="entry name" value="Tubulin_FtsZ_GTPase"/>
</dbReference>
<dbReference type="SUPFAM" id="SSF55307">
    <property type="entry name" value="Tubulin C-terminal domain-like"/>
    <property type="match status" value="1"/>
</dbReference>
<dbReference type="GO" id="GO:0030030">
    <property type="term" value="P:cell projection organization"/>
    <property type="evidence" value="ECO:0007669"/>
    <property type="project" value="UniProtKB-KW"/>
</dbReference>
<comment type="similarity">
    <text evidence="4">Belongs to the tubulin family.</text>
</comment>
<name>A0A8C5MRF2_9ANUR</name>
<dbReference type="CDD" id="cd02189">
    <property type="entry name" value="delta_zeta_tubulin-like"/>
    <property type="match status" value="1"/>
</dbReference>
<keyword evidence="13" id="KW-0966">Cell projection</keyword>
<reference evidence="17" key="1">
    <citation type="submission" date="2025-08" db="UniProtKB">
        <authorList>
            <consortium name="Ensembl"/>
        </authorList>
    </citation>
    <scope>IDENTIFICATION</scope>
</reference>
<protein>
    <recommendedName>
        <fullName evidence="5">Tubulin delta chain</fullName>
    </recommendedName>
    <alternativeName>
        <fullName evidence="14">Delta-tubulin</fullName>
    </alternativeName>
</protein>
<dbReference type="InterPro" id="IPR023123">
    <property type="entry name" value="Tubulin_C"/>
</dbReference>
<organism evidence="17 18">
    <name type="scientific">Leptobrachium leishanense</name>
    <name type="common">Leishan spiny toad</name>
    <dbReference type="NCBI Taxonomy" id="445787"/>
    <lineage>
        <taxon>Eukaryota</taxon>
        <taxon>Metazoa</taxon>
        <taxon>Chordata</taxon>
        <taxon>Craniata</taxon>
        <taxon>Vertebrata</taxon>
        <taxon>Euteleostomi</taxon>
        <taxon>Amphibia</taxon>
        <taxon>Batrachia</taxon>
        <taxon>Anura</taxon>
        <taxon>Pelobatoidea</taxon>
        <taxon>Megophryidae</taxon>
        <taxon>Leptobrachium</taxon>
    </lineage>
</organism>
<dbReference type="SUPFAM" id="SSF52490">
    <property type="entry name" value="Tubulin nucleotide-binding domain-like"/>
    <property type="match status" value="1"/>
</dbReference>
<keyword evidence="8" id="KW-0547">Nucleotide-binding</keyword>
<feature type="domain" description="Tubulin/FtsZ GTPase" evidence="16">
    <location>
        <begin position="33"/>
        <end position="239"/>
    </location>
</feature>
<dbReference type="GO" id="GO:0005814">
    <property type="term" value="C:centriole"/>
    <property type="evidence" value="ECO:0007669"/>
    <property type="project" value="UniProtKB-SubCell"/>
</dbReference>
<keyword evidence="9" id="KW-0970">Cilium biogenesis/degradation</keyword>
<dbReference type="PRINTS" id="PR01161">
    <property type="entry name" value="TUBULIN"/>
</dbReference>
<evidence type="ECO:0000256" key="5">
    <source>
        <dbReference type="ARBA" id="ARBA00014184"/>
    </source>
</evidence>
<evidence type="ECO:0000313" key="17">
    <source>
        <dbReference type="Ensembl" id="ENSLLEP00000015996.1"/>
    </source>
</evidence>
<dbReference type="Proteomes" id="UP000694569">
    <property type="component" value="Unplaced"/>
</dbReference>
<dbReference type="SMART" id="SM00864">
    <property type="entry name" value="Tubulin"/>
    <property type="match status" value="1"/>
</dbReference>
<evidence type="ECO:0000256" key="2">
    <source>
        <dbReference type="ARBA" id="ARBA00004123"/>
    </source>
</evidence>
<keyword evidence="10" id="KW-0342">GTP-binding</keyword>
<evidence type="ECO:0000256" key="12">
    <source>
        <dbReference type="ARBA" id="ARBA00023242"/>
    </source>
</evidence>
<dbReference type="PANTHER" id="PTHR11588">
    <property type="entry name" value="TUBULIN"/>
    <property type="match status" value="1"/>
</dbReference>
<comment type="function">
    <text evidence="15">Acts as a positive regulator of hedgehog signaling and regulates ciliary function.</text>
</comment>
<proteinExistence type="inferred from homology"/>
<dbReference type="InterPro" id="IPR036525">
    <property type="entry name" value="Tubulin/FtsZ_GTPase_sf"/>
</dbReference>
<evidence type="ECO:0000256" key="14">
    <source>
        <dbReference type="ARBA" id="ARBA00030594"/>
    </source>
</evidence>
<dbReference type="GO" id="GO:0005874">
    <property type="term" value="C:microtubule"/>
    <property type="evidence" value="ECO:0007669"/>
    <property type="project" value="UniProtKB-KW"/>
</dbReference>
<dbReference type="GO" id="GO:0005634">
    <property type="term" value="C:nucleus"/>
    <property type="evidence" value="ECO:0007669"/>
    <property type="project" value="UniProtKB-SubCell"/>
</dbReference>
<reference evidence="17" key="2">
    <citation type="submission" date="2025-09" db="UniProtKB">
        <authorList>
            <consortium name="Ensembl"/>
        </authorList>
    </citation>
    <scope>IDENTIFICATION</scope>
</reference>
<comment type="subcellular location">
    <subcellularLocation>
        <location evidence="3">Cell projection</location>
        <location evidence="3">Cilium</location>
    </subcellularLocation>
    <subcellularLocation>
        <location evidence="1">Cytoplasm</location>
        <location evidence="1">Cytoskeleton</location>
        <location evidence="1">Microtubule organizing center</location>
        <location evidence="1">Centrosome</location>
        <location evidence="1">Centriole</location>
    </subcellularLocation>
    <subcellularLocation>
        <location evidence="2">Nucleus</location>
    </subcellularLocation>
</comment>
<dbReference type="OrthoDB" id="2588702at2759"/>
<evidence type="ECO:0000256" key="15">
    <source>
        <dbReference type="ARBA" id="ARBA00046149"/>
    </source>
</evidence>
<evidence type="ECO:0000256" key="9">
    <source>
        <dbReference type="ARBA" id="ARBA00022794"/>
    </source>
</evidence>
<dbReference type="FunFam" id="3.40.50.1440:FF:000047">
    <property type="entry name" value="Tubulin delta chain"/>
    <property type="match status" value="1"/>
</dbReference>
<accession>A0A8C5MRF2</accession>
<dbReference type="GO" id="GO:0005525">
    <property type="term" value="F:GTP binding"/>
    <property type="evidence" value="ECO:0007669"/>
    <property type="project" value="UniProtKB-KW"/>
</dbReference>
<evidence type="ECO:0000256" key="4">
    <source>
        <dbReference type="ARBA" id="ARBA00009636"/>
    </source>
</evidence>
<dbReference type="InterPro" id="IPR000217">
    <property type="entry name" value="Tubulin"/>
</dbReference>
<evidence type="ECO:0000256" key="10">
    <source>
        <dbReference type="ARBA" id="ARBA00023134"/>
    </source>
</evidence>
<keyword evidence="12" id="KW-0539">Nucleus</keyword>
<dbReference type="Pfam" id="PF00091">
    <property type="entry name" value="Tubulin"/>
    <property type="match status" value="1"/>
</dbReference>
<evidence type="ECO:0000256" key="7">
    <source>
        <dbReference type="ARBA" id="ARBA00022701"/>
    </source>
</evidence>
<dbReference type="PRINTS" id="PR01224">
    <property type="entry name" value="DELTATUBULIN"/>
</dbReference>
<evidence type="ECO:0000256" key="6">
    <source>
        <dbReference type="ARBA" id="ARBA00022490"/>
    </source>
</evidence>
<evidence type="ECO:0000256" key="1">
    <source>
        <dbReference type="ARBA" id="ARBA00004114"/>
    </source>
</evidence>
<keyword evidence="18" id="KW-1185">Reference proteome</keyword>
<evidence type="ECO:0000256" key="8">
    <source>
        <dbReference type="ARBA" id="ARBA00022741"/>
    </source>
</evidence>
<dbReference type="Gene3D" id="3.40.50.1440">
    <property type="entry name" value="Tubulin/FtsZ, GTPase domain"/>
    <property type="match status" value="1"/>
</dbReference>
<dbReference type="GeneTree" id="ENSGT00940000166800"/>
<keyword evidence="11" id="KW-0206">Cytoskeleton</keyword>
<evidence type="ECO:0000256" key="3">
    <source>
        <dbReference type="ARBA" id="ARBA00004138"/>
    </source>
</evidence>
<dbReference type="InterPro" id="IPR008280">
    <property type="entry name" value="Tub_FtsZ_C"/>
</dbReference>